<dbReference type="Pfam" id="PF00067">
    <property type="entry name" value="p450"/>
    <property type="match status" value="1"/>
</dbReference>
<dbReference type="EMBL" id="JAPXFL010000004">
    <property type="protein sequence ID" value="KAK9507341.1"/>
    <property type="molecule type" value="Genomic_DNA"/>
</dbReference>
<evidence type="ECO:0000256" key="7">
    <source>
        <dbReference type="ARBA" id="ARBA00022824"/>
    </source>
</evidence>
<evidence type="ECO:0000256" key="9">
    <source>
        <dbReference type="ARBA" id="ARBA00023002"/>
    </source>
</evidence>
<dbReference type="GO" id="GO:0020037">
    <property type="term" value="F:heme binding"/>
    <property type="evidence" value="ECO:0007669"/>
    <property type="project" value="InterPro"/>
</dbReference>
<evidence type="ECO:0000313" key="16">
    <source>
        <dbReference type="EMBL" id="KAK9507341.1"/>
    </source>
</evidence>
<feature type="binding site" description="axial binding residue" evidence="13">
    <location>
        <position position="445"/>
    </location>
    <ligand>
        <name>heme</name>
        <dbReference type="ChEBI" id="CHEBI:30413"/>
    </ligand>
    <ligandPart>
        <name>Fe</name>
        <dbReference type="ChEBI" id="CHEBI:18248"/>
    </ligandPart>
</feature>
<comment type="subcellular location">
    <subcellularLocation>
        <location evidence="3">Endoplasmic reticulum membrane</location>
        <topology evidence="3">Peripheral membrane protein</topology>
    </subcellularLocation>
    <subcellularLocation>
        <location evidence="2">Microsome membrane</location>
        <topology evidence="2">Peripheral membrane protein</topology>
    </subcellularLocation>
</comment>
<dbReference type="FunFam" id="1.10.630.10:FF:000182">
    <property type="entry name" value="Cytochrome P450 3A4"/>
    <property type="match status" value="1"/>
</dbReference>
<dbReference type="InterPro" id="IPR001128">
    <property type="entry name" value="Cyt_P450"/>
</dbReference>
<evidence type="ECO:0000256" key="8">
    <source>
        <dbReference type="ARBA" id="ARBA00022848"/>
    </source>
</evidence>
<dbReference type="GO" id="GO:0005789">
    <property type="term" value="C:endoplasmic reticulum membrane"/>
    <property type="evidence" value="ECO:0007669"/>
    <property type="project" value="UniProtKB-SubCell"/>
</dbReference>
<dbReference type="GO" id="GO:0016705">
    <property type="term" value="F:oxidoreductase activity, acting on paired donors, with incorporation or reduction of molecular oxygen"/>
    <property type="evidence" value="ECO:0007669"/>
    <property type="project" value="InterPro"/>
</dbReference>
<evidence type="ECO:0000256" key="4">
    <source>
        <dbReference type="ARBA" id="ARBA00010617"/>
    </source>
</evidence>
<dbReference type="GO" id="GO:0004497">
    <property type="term" value="F:monooxygenase activity"/>
    <property type="evidence" value="ECO:0007669"/>
    <property type="project" value="UniProtKB-KW"/>
</dbReference>
<sequence length="503" mass="57752">MWIILYAVGLITFLVWWLSSPFYWRKRRVPHSIPLPFLGNSLSLLTNGPLESNILNYRKYSGERYFGIHMFTRPMLIVRDPELIQRILVKDFEYFTSHGLYANQDRDPGAGNLFHIHGQQWKEMRAKLSPFFTPAKVKVMLSYADKTISKLINVIDKKTIDNKPIEMAQILMNVTIDVIAQAVFGIETDTFENEDSVFSKIAKDMFKPTITIRIFLSQISPWLYDLCKFYIFGKEGTEKVVEIVRKTIDYRRKNNVRMQDFLQGMMDLVDNNNGLQSTQKYFPDNTRVPCYDVETLISQAVILYAAGVETSALTMTYFLYEIATNPEIQEKCRSEINNIEKESAGGDITIGDISKLVYLGAALQETLRLHSPVPLITRECTKNYKMPESDLIVEKGTIIHMTPIGVQLDPKYYPEPEKFKPERFLDQDQIIGGSFFPFGLGPRTCIGMGLAYGEMKLVTAKLLQRYEFSPCSMTDGRSGTYDLLKTPINGMWLNVRPISKKNQ</sequence>
<evidence type="ECO:0000256" key="11">
    <source>
        <dbReference type="ARBA" id="ARBA00023033"/>
    </source>
</evidence>
<comment type="cofactor">
    <cofactor evidence="1 13">
        <name>heme</name>
        <dbReference type="ChEBI" id="CHEBI:30413"/>
    </cofactor>
</comment>
<dbReference type="Gene3D" id="1.10.630.10">
    <property type="entry name" value="Cytochrome P450"/>
    <property type="match status" value="1"/>
</dbReference>
<keyword evidence="17" id="KW-1185">Reference proteome</keyword>
<dbReference type="PANTHER" id="PTHR24292">
    <property type="entry name" value="CYTOCHROME P450"/>
    <property type="match status" value="1"/>
</dbReference>
<dbReference type="AlphaFoldDB" id="A0AAW1D9F6"/>
<evidence type="ECO:0000256" key="6">
    <source>
        <dbReference type="ARBA" id="ARBA00022723"/>
    </source>
</evidence>
<dbReference type="SUPFAM" id="SSF48264">
    <property type="entry name" value="Cytochrome P450"/>
    <property type="match status" value="1"/>
</dbReference>
<evidence type="ECO:0000256" key="13">
    <source>
        <dbReference type="PIRSR" id="PIRSR602401-1"/>
    </source>
</evidence>
<keyword evidence="8" id="KW-0492">Microsome</keyword>
<keyword evidence="15" id="KW-1133">Transmembrane helix</keyword>
<dbReference type="InterPro" id="IPR017972">
    <property type="entry name" value="Cyt_P450_CS"/>
</dbReference>
<comment type="similarity">
    <text evidence="4 14">Belongs to the cytochrome P450 family.</text>
</comment>
<dbReference type="PROSITE" id="PS00086">
    <property type="entry name" value="CYTOCHROME_P450"/>
    <property type="match status" value="1"/>
</dbReference>
<dbReference type="InterPro" id="IPR050476">
    <property type="entry name" value="Insect_CytP450_Detox"/>
</dbReference>
<dbReference type="CDD" id="cd11056">
    <property type="entry name" value="CYP6-like"/>
    <property type="match status" value="1"/>
</dbReference>
<dbReference type="GO" id="GO:0005506">
    <property type="term" value="F:iron ion binding"/>
    <property type="evidence" value="ECO:0007669"/>
    <property type="project" value="InterPro"/>
</dbReference>
<keyword evidence="15" id="KW-0812">Transmembrane</keyword>
<dbReference type="Proteomes" id="UP001461498">
    <property type="component" value="Unassembled WGS sequence"/>
</dbReference>
<evidence type="ECO:0000256" key="1">
    <source>
        <dbReference type="ARBA" id="ARBA00001971"/>
    </source>
</evidence>
<dbReference type="PRINTS" id="PR00463">
    <property type="entry name" value="EP450I"/>
</dbReference>
<keyword evidence="7" id="KW-0256">Endoplasmic reticulum</keyword>
<gene>
    <name evidence="16" type="ORF">O3M35_007218</name>
</gene>
<evidence type="ECO:0000256" key="14">
    <source>
        <dbReference type="RuleBase" id="RU000461"/>
    </source>
</evidence>
<keyword evidence="12 15" id="KW-0472">Membrane</keyword>
<accession>A0AAW1D9F6</accession>
<evidence type="ECO:0000256" key="2">
    <source>
        <dbReference type="ARBA" id="ARBA00004174"/>
    </source>
</evidence>
<evidence type="ECO:0000256" key="10">
    <source>
        <dbReference type="ARBA" id="ARBA00023004"/>
    </source>
</evidence>
<reference evidence="16 17" key="1">
    <citation type="submission" date="2022-12" db="EMBL/GenBank/DDBJ databases">
        <title>Chromosome-level genome assembly of true bugs.</title>
        <authorList>
            <person name="Ma L."/>
            <person name="Li H."/>
        </authorList>
    </citation>
    <scope>NUCLEOTIDE SEQUENCE [LARGE SCALE GENOMIC DNA]</scope>
    <source>
        <strain evidence="16">Lab_2022b</strain>
    </source>
</reference>
<keyword evidence="9 14" id="KW-0560">Oxidoreductase</keyword>
<evidence type="ECO:0008006" key="18">
    <source>
        <dbReference type="Google" id="ProtNLM"/>
    </source>
</evidence>
<dbReference type="PANTHER" id="PTHR24292:SF104">
    <property type="entry name" value="CYTOCHROME P450 308A1-RELATED"/>
    <property type="match status" value="1"/>
</dbReference>
<keyword evidence="11 14" id="KW-0503">Monooxygenase</keyword>
<evidence type="ECO:0000256" key="12">
    <source>
        <dbReference type="ARBA" id="ARBA00023136"/>
    </source>
</evidence>
<feature type="transmembrane region" description="Helical" evidence="15">
    <location>
        <begin position="6"/>
        <end position="24"/>
    </location>
</feature>
<evidence type="ECO:0000256" key="5">
    <source>
        <dbReference type="ARBA" id="ARBA00022617"/>
    </source>
</evidence>
<keyword evidence="6 13" id="KW-0479">Metal-binding</keyword>
<evidence type="ECO:0000256" key="15">
    <source>
        <dbReference type="SAM" id="Phobius"/>
    </source>
</evidence>
<evidence type="ECO:0000313" key="17">
    <source>
        <dbReference type="Proteomes" id="UP001461498"/>
    </source>
</evidence>
<evidence type="ECO:0000256" key="3">
    <source>
        <dbReference type="ARBA" id="ARBA00004406"/>
    </source>
</evidence>
<dbReference type="InterPro" id="IPR036396">
    <property type="entry name" value="Cyt_P450_sf"/>
</dbReference>
<comment type="caution">
    <text evidence="16">The sequence shown here is derived from an EMBL/GenBank/DDBJ whole genome shotgun (WGS) entry which is preliminary data.</text>
</comment>
<keyword evidence="5 13" id="KW-0349">Heme</keyword>
<organism evidence="16 17">
    <name type="scientific">Rhynocoris fuscipes</name>
    <dbReference type="NCBI Taxonomy" id="488301"/>
    <lineage>
        <taxon>Eukaryota</taxon>
        <taxon>Metazoa</taxon>
        <taxon>Ecdysozoa</taxon>
        <taxon>Arthropoda</taxon>
        <taxon>Hexapoda</taxon>
        <taxon>Insecta</taxon>
        <taxon>Pterygota</taxon>
        <taxon>Neoptera</taxon>
        <taxon>Paraneoptera</taxon>
        <taxon>Hemiptera</taxon>
        <taxon>Heteroptera</taxon>
        <taxon>Panheteroptera</taxon>
        <taxon>Cimicomorpha</taxon>
        <taxon>Reduviidae</taxon>
        <taxon>Harpactorinae</taxon>
        <taxon>Harpactorini</taxon>
        <taxon>Rhynocoris</taxon>
    </lineage>
</organism>
<proteinExistence type="inferred from homology"/>
<name>A0AAW1D9F6_9HEMI</name>
<protein>
    <recommendedName>
        <fullName evidence="18">Cytochrome P450</fullName>
    </recommendedName>
</protein>
<dbReference type="InterPro" id="IPR002401">
    <property type="entry name" value="Cyt_P450_E_grp-I"/>
</dbReference>
<dbReference type="PRINTS" id="PR00385">
    <property type="entry name" value="P450"/>
</dbReference>
<keyword evidence="10 13" id="KW-0408">Iron</keyword>